<dbReference type="EMBL" id="AAGJMA010000089">
    <property type="protein sequence ID" value="EBO7403047.1"/>
    <property type="molecule type" value="Genomic_DNA"/>
</dbReference>
<proteinExistence type="predicted"/>
<gene>
    <name evidence="1" type="ORF">D0O34_25870</name>
</gene>
<accession>A0A5U1KC41</accession>
<organism evidence="1">
    <name type="scientific">Salmonella enterica</name>
    <name type="common">Salmonella choleraesuis</name>
    <dbReference type="NCBI Taxonomy" id="28901"/>
    <lineage>
        <taxon>Bacteria</taxon>
        <taxon>Pseudomonadati</taxon>
        <taxon>Pseudomonadota</taxon>
        <taxon>Gammaproteobacteria</taxon>
        <taxon>Enterobacterales</taxon>
        <taxon>Enterobacteriaceae</taxon>
        <taxon>Salmonella</taxon>
    </lineage>
</organism>
<protein>
    <submittedName>
        <fullName evidence="1">Transposase</fullName>
    </submittedName>
</protein>
<dbReference type="AlphaFoldDB" id="A0A5U1KC41"/>
<feature type="non-terminal residue" evidence="1">
    <location>
        <position position="1"/>
    </location>
</feature>
<name>A0A5U1KC41_SALER</name>
<comment type="caution">
    <text evidence="1">The sequence shown here is derived from an EMBL/GenBank/DDBJ whole genome shotgun (WGS) entry which is preliminary data.</text>
</comment>
<reference evidence="1" key="1">
    <citation type="submission" date="2018-08" db="EMBL/GenBank/DDBJ databases">
        <authorList>
            <consortium name="PulseNet: The National Subtyping Network for Foodborne Disease Surveillance"/>
            <person name="Tarr C.L."/>
            <person name="Trees E."/>
            <person name="Katz L.S."/>
            <person name="Carleton-Romer H.A."/>
            <person name="Stroika S."/>
            <person name="Kucerova Z."/>
            <person name="Roache K.F."/>
            <person name="Sabol A.L."/>
            <person name="Besser J."/>
            <person name="Gerner-Smidt P."/>
        </authorList>
    </citation>
    <scope>NUCLEOTIDE SEQUENCE</scope>
    <source>
        <strain evidence="1">PNUSAS049575</strain>
    </source>
</reference>
<evidence type="ECO:0000313" key="1">
    <source>
        <dbReference type="EMBL" id="EBO7403047.1"/>
    </source>
</evidence>
<sequence>NCFNPKLKARFPMFKRKHGKLLG</sequence>